<evidence type="ECO:0000313" key="2">
    <source>
        <dbReference type="Proteomes" id="UP000036987"/>
    </source>
</evidence>
<organism evidence="1 2">
    <name type="scientific">Zostera marina</name>
    <name type="common">Eelgrass</name>
    <dbReference type="NCBI Taxonomy" id="29655"/>
    <lineage>
        <taxon>Eukaryota</taxon>
        <taxon>Viridiplantae</taxon>
        <taxon>Streptophyta</taxon>
        <taxon>Embryophyta</taxon>
        <taxon>Tracheophyta</taxon>
        <taxon>Spermatophyta</taxon>
        <taxon>Magnoliopsida</taxon>
        <taxon>Liliopsida</taxon>
        <taxon>Zosteraceae</taxon>
        <taxon>Zostera</taxon>
    </lineage>
</organism>
<keyword evidence="2" id="KW-1185">Reference proteome</keyword>
<proteinExistence type="predicted"/>
<dbReference type="EMBL" id="LFYR01001470">
    <property type="protein sequence ID" value="KMZ61517.1"/>
    <property type="molecule type" value="Genomic_DNA"/>
</dbReference>
<comment type="caution">
    <text evidence="1">The sequence shown here is derived from an EMBL/GenBank/DDBJ whole genome shotgun (WGS) entry which is preliminary data.</text>
</comment>
<protein>
    <submittedName>
        <fullName evidence="1">Uncharacterized protein</fullName>
    </submittedName>
</protein>
<dbReference type="Proteomes" id="UP000036987">
    <property type="component" value="Unassembled WGS sequence"/>
</dbReference>
<gene>
    <name evidence="1" type="ORF">ZOSMA_51G00070</name>
</gene>
<accession>A0A0K9NZV4</accession>
<name>A0A0K9NZV4_ZOSMR</name>
<dbReference type="AlphaFoldDB" id="A0A0K9NZV4"/>
<reference evidence="2" key="1">
    <citation type="journal article" date="2016" name="Nature">
        <title>The genome of the seagrass Zostera marina reveals angiosperm adaptation to the sea.</title>
        <authorList>
            <person name="Olsen J.L."/>
            <person name="Rouze P."/>
            <person name="Verhelst B."/>
            <person name="Lin Y.-C."/>
            <person name="Bayer T."/>
            <person name="Collen J."/>
            <person name="Dattolo E."/>
            <person name="De Paoli E."/>
            <person name="Dittami S."/>
            <person name="Maumus F."/>
            <person name="Michel G."/>
            <person name="Kersting A."/>
            <person name="Lauritano C."/>
            <person name="Lohaus R."/>
            <person name="Toepel M."/>
            <person name="Tonon T."/>
            <person name="Vanneste K."/>
            <person name="Amirebrahimi M."/>
            <person name="Brakel J."/>
            <person name="Bostroem C."/>
            <person name="Chovatia M."/>
            <person name="Grimwood J."/>
            <person name="Jenkins J.W."/>
            <person name="Jueterbock A."/>
            <person name="Mraz A."/>
            <person name="Stam W.T."/>
            <person name="Tice H."/>
            <person name="Bornberg-Bauer E."/>
            <person name="Green P.J."/>
            <person name="Pearson G.A."/>
            <person name="Procaccini G."/>
            <person name="Duarte C.M."/>
            <person name="Schmutz J."/>
            <person name="Reusch T.B.H."/>
            <person name="Van de Peer Y."/>
        </authorList>
    </citation>
    <scope>NUCLEOTIDE SEQUENCE [LARGE SCALE GENOMIC DNA]</scope>
    <source>
        <strain evidence="2">cv. Finnish</strain>
    </source>
</reference>
<evidence type="ECO:0000313" key="1">
    <source>
        <dbReference type="EMBL" id="KMZ61517.1"/>
    </source>
</evidence>
<sequence length="68" mass="8392">MICEPESGIKNFGRAAGLVRHQKMSETQLDQRRLMIEERRTYEREQLRRLLFYVEIKYWQVTHCRSIY</sequence>